<feature type="chain" id="PRO_5014656345" evidence="1">
    <location>
        <begin position="24"/>
        <end position="89"/>
    </location>
</feature>
<organism evidence="2">
    <name type="scientific">Anopheles triannulatus</name>
    <dbReference type="NCBI Taxonomy" id="58253"/>
    <lineage>
        <taxon>Eukaryota</taxon>
        <taxon>Metazoa</taxon>
        <taxon>Ecdysozoa</taxon>
        <taxon>Arthropoda</taxon>
        <taxon>Hexapoda</taxon>
        <taxon>Insecta</taxon>
        <taxon>Pterygota</taxon>
        <taxon>Neoptera</taxon>
        <taxon>Endopterygota</taxon>
        <taxon>Diptera</taxon>
        <taxon>Nematocera</taxon>
        <taxon>Culicoidea</taxon>
        <taxon>Culicidae</taxon>
        <taxon>Anophelinae</taxon>
        <taxon>Anopheles</taxon>
    </lineage>
</organism>
<dbReference type="AlphaFoldDB" id="A0A2M4B1L4"/>
<name>A0A2M4B1L4_9DIPT</name>
<proteinExistence type="predicted"/>
<accession>A0A2M4B1L4</accession>
<evidence type="ECO:0000313" key="2">
    <source>
        <dbReference type="EMBL" id="MBW46905.1"/>
    </source>
</evidence>
<reference evidence="2" key="1">
    <citation type="submission" date="2018-01" db="EMBL/GenBank/DDBJ databases">
        <title>An insight into the sialome of Amazonian anophelines.</title>
        <authorList>
            <person name="Ribeiro J.M."/>
            <person name="Scarpassa V."/>
            <person name="Calvo E."/>
        </authorList>
    </citation>
    <scope>NUCLEOTIDE SEQUENCE</scope>
    <source>
        <tissue evidence="2">Salivary glands</tissue>
    </source>
</reference>
<keyword evidence="1" id="KW-0732">Signal</keyword>
<evidence type="ECO:0000256" key="1">
    <source>
        <dbReference type="SAM" id="SignalP"/>
    </source>
</evidence>
<sequence>MTASFEVNSISLALFQCVTQASASTLCNNLYKPIHCIAISCIYSFLQVCRRFTNRPSLTKEQHNVGGSIYQSHRKTNTQHAFCIFLVVF</sequence>
<feature type="signal peptide" evidence="1">
    <location>
        <begin position="1"/>
        <end position="23"/>
    </location>
</feature>
<dbReference type="EMBL" id="GGFK01013584">
    <property type="protein sequence ID" value="MBW46905.1"/>
    <property type="molecule type" value="Transcribed_RNA"/>
</dbReference>
<protein>
    <submittedName>
        <fullName evidence="2">Putative secreted protein</fullName>
    </submittedName>
</protein>